<evidence type="ECO:0000256" key="2">
    <source>
        <dbReference type="ARBA" id="ARBA00022801"/>
    </source>
</evidence>
<organism evidence="4 5">
    <name type="scientific">Motilibacter peucedani</name>
    <dbReference type="NCBI Taxonomy" id="598650"/>
    <lineage>
        <taxon>Bacteria</taxon>
        <taxon>Bacillati</taxon>
        <taxon>Actinomycetota</taxon>
        <taxon>Actinomycetes</taxon>
        <taxon>Motilibacterales</taxon>
        <taxon>Motilibacteraceae</taxon>
        <taxon>Motilibacter</taxon>
    </lineage>
</organism>
<accession>A0A420XPR0</accession>
<dbReference type="SUPFAM" id="SSF53067">
    <property type="entry name" value="Actin-like ATPase domain"/>
    <property type="match status" value="2"/>
</dbReference>
<keyword evidence="5" id="KW-1185">Reference proteome</keyword>
<evidence type="ECO:0000256" key="1">
    <source>
        <dbReference type="ARBA" id="ARBA00007125"/>
    </source>
</evidence>
<dbReference type="Pfam" id="PF02541">
    <property type="entry name" value="Ppx-GppA"/>
    <property type="match status" value="1"/>
</dbReference>
<dbReference type="FunFam" id="3.30.420.150:FF:000006">
    <property type="entry name" value="Ppx/GppA family phosphatase"/>
    <property type="match status" value="1"/>
</dbReference>
<comment type="caution">
    <text evidence="4">The sequence shown here is derived from an EMBL/GenBank/DDBJ whole genome shotgun (WGS) entry which is preliminary data.</text>
</comment>
<protein>
    <submittedName>
        <fullName evidence="4">Exopolyphosphatase/guanosine-5'-triphosphate, 3'-diphosphate pyrophosphatase</fullName>
    </submittedName>
</protein>
<dbReference type="AlphaFoldDB" id="A0A420XPR0"/>
<dbReference type="InterPro" id="IPR043129">
    <property type="entry name" value="ATPase_NBD"/>
</dbReference>
<dbReference type="PANTHER" id="PTHR30005:SF0">
    <property type="entry name" value="RETROGRADE REGULATION PROTEIN 2"/>
    <property type="match status" value="1"/>
</dbReference>
<sequence>MRLGVLDVGSNTVHLLVVDAHPGARPLPAFSHRMPLRLAEQLDADGRINAGGSDALLSFVQDSCRMADDQGVSEVLAFATSAIREAPNGEDVLARVHAETGVRLQVLPGGDEARLTFLAVRRWFGWSAGRLLVLDIGGGSLEVAAGMDEDPSTAFSVPLGAGRLTRDWLHGDPPSSSDVKALRKHIRAELGREVRDVLLAGAPDRAVGSSKTFRSLARITGAAPYADGPYVRRVLRRDDLADWAERLPGMPLRKRLALPGVSEDRAPQLAAGALVAHAAMDLLGVEELEISPWALREGIILRRLDALQQ</sequence>
<name>A0A420XPR0_9ACTN</name>
<dbReference type="RefSeq" id="WP_121193047.1">
    <property type="nucleotide sequence ID" value="NZ_RBWV01000011.1"/>
</dbReference>
<reference evidence="4 5" key="1">
    <citation type="submission" date="2018-10" db="EMBL/GenBank/DDBJ databases">
        <title>Genomic Encyclopedia of Archaeal and Bacterial Type Strains, Phase II (KMG-II): from individual species to whole genera.</title>
        <authorList>
            <person name="Goeker M."/>
        </authorList>
    </citation>
    <scope>NUCLEOTIDE SEQUENCE [LARGE SCALE GENOMIC DNA]</scope>
    <source>
        <strain evidence="4 5">RP-AC37</strain>
    </source>
</reference>
<keyword evidence="2" id="KW-0378">Hydrolase</keyword>
<gene>
    <name evidence="4" type="ORF">CLV35_1694</name>
</gene>
<dbReference type="InterPro" id="IPR003695">
    <property type="entry name" value="Ppx_GppA_N"/>
</dbReference>
<comment type="similarity">
    <text evidence="1">Belongs to the GppA/Ppx family.</text>
</comment>
<dbReference type="CDD" id="cd24056">
    <property type="entry name" value="ASKHA_NBD_MtPPX1-like"/>
    <property type="match status" value="1"/>
</dbReference>
<dbReference type="InParanoid" id="A0A420XPR0"/>
<dbReference type="Gene3D" id="3.30.420.40">
    <property type="match status" value="1"/>
</dbReference>
<dbReference type="GO" id="GO:0016462">
    <property type="term" value="F:pyrophosphatase activity"/>
    <property type="evidence" value="ECO:0007669"/>
    <property type="project" value="TreeGrafter"/>
</dbReference>
<proteinExistence type="inferred from homology"/>
<dbReference type="Gene3D" id="3.30.420.150">
    <property type="entry name" value="Exopolyphosphatase. Domain 2"/>
    <property type="match status" value="1"/>
</dbReference>
<dbReference type="InterPro" id="IPR050273">
    <property type="entry name" value="GppA/Ppx_hydrolase"/>
</dbReference>
<dbReference type="EMBL" id="RBWV01000011">
    <property type="protein sequence ID" value="RKS75235.1"/>
    <property type="molecule type" value="Genomic_DNA"/>
</dbReference>
<evidence type="ECO:0000313" key="4">
    <source>
        <dbReference type="EMBL" id="RKS75235.1"/>
    </source>
</evidence>
<dbReference type="OrthoDB" id="9793035at2"/>
<dbReference type="FunFam" id="3.30.420.40:FF:000138">
    <property type="entry name" value="Exopolyphosphatase 1"/>
    <property type="match status" value="1"/>
</dbReference>
<dbReference type="Proteomes" id="UP000281955">
    <property type="component" value="Unassembled WGS sequence"/>
</dbReference>
<evidence type="ECO:0000313" key="5">
    <source>
        <dbReference type="Proteomes" id="UP000281955"/>
    </source>
</evidence>
<evidence type="ECO:0000259" key="3">
    <source>
        <dbReference type="Pfam" id="PF02541"/>
    </source>
</evidence>
<dbReference type="PANTHER" id="PTHR30005">
    <property type="entry name" value="EXOPOLYPHOSPHATASE"/>
    <property type="match status" value="1"/>
</dbReference>
<feature type="domain" description="Ppx/GppA phosphatase N-terminal" evidence="3">
    <location>
        <begin position="28"/>
        <end position="305"/>
    </location>
</feature>